<dbReference type="RefSeq" id="XP_029227545.1">
    <property type="nucleotide sequence ID" value="XM_029372369.1"/>
</dbReference>
<feature type="region of interest" description="Disordered" evidence="1">
    <location>
        <begin position="318"/>
        <end position="363"/>
    </location>
</feature>
<dbReference type="Proteomes" id="UP000284403">
    <property type="component" value="Unassembled WGS sequence"/>
</dbReference>
<accession>A0A3R7L3K0</accession>
<keyword evidence="3" id="KW-1185">Reference proteome</keyword>
<dbReference type="AlphaFoldDB" id="A0A3R7L3K0"/>
<comment type="caution">
    <text evidence="2">The sequence shown here is derived from an EMBL/GenBank/DDBJ whole genome shotgun (WGS) entry which is preliminary data.</text>
</comment>
<organism evidence="2 3">
    <name type="scientific">Trypanosoma conorhini</name>
    <dbReference type="NCBI Taxonomy" id="83891"/>
    <lineage>
        <taxon>Eukaryota</taxon>
        <taxon>Discoba</taxon>
        <taxon>Euglenozoa</taxon>
        <taxon>Kinetoplastea</taxon>
        <taxon>Metakinetoplastina</taxon>
        <taxon>Trypanosomatida</taxon>
        <taxon>Trypanosomatidae</taxon>
        <taxon>Trypanosoma</taxon>
    </lineage>
</organism>
<protein>
    <submittedName>
        <fullName evidence="2">Uncharacterized protein</fullName>
    </submittedName>
</protein>
<feature type="compositionally biased region" description="Basic and acidic residues" evidence="1">
    <location>
        <begin position="346"/>
        <end position="363"/>
    </location>
</feature>
<feature type="compositionally biased region" description="Low complexity" evidence="1">
    <location>
        <begin position="333"/>
        <end position="345"/>
    </location>
</feature>
<gene>
    <name evidence="2" type="ORF">Tco025E_05475</name>
</gene>
<reference evidence="2 3" key="1">
    <citation type="journal article" date="2018" name="BMC Genomics">
        <title>Genomic comparison of Trypanosoma conorhini and Trypanosoma rangeli to Trypanosoma cruzi strains of high and low virulence.</title>
        <authorList>
            <person name="Bradwell K.R."/>
            <person name="Koparde V.N."/>
            <person name="Matveyev A.V."/>
            <person name="Serrano M.G."/>
            <person name="Alves J.M."/>
            <person name="Parikh H."/>
            <person name="Huang B."/>
            <person name="Lee V."/>
            <person name="Espinosa-Alvarez O."/>
            <person name="Ortiz P.A."/>
            <person name="Costa-Martins A.G."/>
            <person name="Teixeira M.M."/>
            <person name="Buck G.A."/>
        </authorList>
    </citation>
    <scope>NUCLEOTIDE SEQUENCE [LARGE SCALE GENOMIC DNA]</scope>
    <source>
        <strain evidence="2 3">025E</strain>
    </source>
</reference>
<sequence length="363" mass="39977">MQPGGSAHLRRRVSAVGLAAAAARYWLPPCLTPPRQFHGRTGRGDLFFVNADARRHNGRTLGQLRGLRHGSQATSPESGQLHYKKLMSDAVGEAARSGSEQYRHAACTWSYLLPSLLRCAELAVAEKLWSKLSRLELNAKKEEAALLTGREKQSVQSGQDLFRYELHQRLPLLEESVFSAELHELVSWFTVARRAWVRLPTTSPSHSADISADDLALMERAFLPSRDVFSAVAAPTAFRDTTPESCQTYDMALRVARLTDVVIVRVSEEMLRLANAEGVGEGGRKSARLIAKEKMMRQRLVDELCWHGIPYQAVVSSNEMEGGDGEGARPCNAPTAPASAPSAETGAEHHTSTERKERKCVPV</sequence>
<dbReference type="OrthoDB" id="272603at2759"/>
<evidence type="ECO:0000256" key="1">
    <source>
        <dbReference type="SAM" id="MobiDB-lite"/>
    </source>
</evidence>
<dbReference type="GeneID" id="40319086"/>
<dbReference type="EMBL" id="MKKU01000321">
    <property type="protein sequence ID" value="RNF15611.1"/>
    <property type="molecule type" value="Genomic_DNA"/>
</dbReference>
<name>A0A3R7L3K0_9TRYP</name>
<proteinExistence type="predicted"/>
<evidence type="ECO:0000313" key="3">
    <source>
        <dbReference type="Proteomes" id="UP000284403"/>
    </source>
</evidence>
<evidence type="ECO:0000313" key="2">
    <source>
        <dbReference type="EMBL" id="RNF15611.1"/>
    </source>
</evidence>